<keyword evidence="2" id="KW-0547">Nucleotide-binding</keyword>
<dbReference type="GO" id="GO:0005524">
    <property type="term" value="F:ATP binding"/>
    <property type="evidence" value="ECO:0007669"/>
    <property type="project" value="UniProtKB-KW"/>
</dbReference>
<comment type="caution">
    <text evidence="5">The sequence shown here is derived from an EMBL/GenBank/DDBJ whole genome shotgun (WGS) entry which is preliminary data.</text>
</comment>
<dbReference type="InterPro" id="IPR050166">
    <property type="entry name" value="ABC_transporter_ATP-bind"/>
</dbReference>
<dbReference type="RefSeq" id="WP_183559013.1">
    <property type="nucleotide sequence ID" value="NZ_CBCSLB010000004.1"/>
</dbReference>
<dbReference type="Pfam" id="PF00005">
    <property type="entry name" value="ABC_tran"/>
    <property type="match status" value="1"/>
</dbReference>
<dbReference type="SMART" id="SM00382">
    <property type="entry name" value="AAA"/>
    <property type="match status" value="1"/>
</dbReference>
<dbReference type="InterPro" id="IPR003439">
    <property type="entry name" value="ABC_transporter-like_ATP-bd"/>
</dbReference>
<gene>
    <name evidence="5" type="ORF">FHS16_000765</name>
</gene>
<dbReference type="InterPro" id="IPR017871">
    <property type="entry name" value="ABC_transporter-like_CS"/>
</dbReference>
<dbReference type="PROSITE" id="PS00211">
    <property type="entry name" value="ABC_TRANSPORTER_1"/>
    <property type="match status" value="1"/>
</dbReference>
<evidence type="ECO:0000313" key="5">
    <source>
        <dbReference type="EMBL" id="MBB3150731.1"/>
    </source>
</evidence>
<feature type="domain" description="ABC transporter" evidence="4">
    <location>
        <begin position="2"/>
        <end position="236"/>
    </location>
</feature>
<dbReference type="InterPro" id="IPR027417">
    <property type="entry name" value="P-loop_NTPase"/>
</dbReference>
<dbReference type="GO" id="GO:0016887">
    <property type="term" value="F:ATP hydrolysis activity"/>
    <property type="evidence" value="ECO:0007669"/>
    <property type="project" value="InterPro"/>
</dbReference>
<keyword evidence="1" id="KW-0813">Transport</keyword>
<keyword evidence="3 5" id="KW-0067">ATP-binding</keyword>
<reference evidence="5 6" key="1">
    <citation type="submission" date="2020-08" db="EMBL/GenBank/DDBJ databases">
        <title>Genomic Encyclopedia of Type Strains, Phase III (KMG-III): the genomes of soil and plant-associated and newly described type strains.</title>
        <authorList>
            <person name="Whitman W."/>
        </authorList>
    </citation>
    <scope>NUCLEOTIDE SEQUENCE [LARGE SCALE GENOMIC DNA]</scope>
    <source>
        <strain evidence="5 6">CECT 8234</strain>
    </source>
</reference>
<accession>A0A7W5G8K9</accession>
<proteinExistence type="predicted"/>
<dbReference type="CDD" id="cd03293">
    <property type="entry name" value="ABC_NrtD_SsuB_transporters"/>
    <property type="match status" value="1"/>
</dbReference>
<sequence length="280" mass="31101">MIDIDRVSKEFNQRDGSSFLALESISLSIKEGEFVSLLGPSGCGKSTVLNLVAGFDRSYQGAIKINGGDIKAPGPDRVVVFQEHGLFPWLTVLENVAFGLKQKGVGKKERSELALEQIRAVHLSKFADRYPHELSGGMKQRAAIARALIMNPQILLMDEPFAALDEQTRLVLHQELEDIWLRTGKTILFITHNIREAVMLSDRVLVMSTRPGKIKKEFVVQAARPRDSSDPLLHHVEKSIMECLADELEKVVKEEMGDDTYSLKKNTVSDRNFGGMGGGI</sequence>
<dbReference type="SUPFAM" id="SSF52540">
    <property type="entry name" value="P-loop containing nucleoside triphosphate hydrolases"/>
    <property type="match status" value="1"/>
</dbReference>
<dbReference type="PANTHER" id="PTHR42788">
    <property type="entry name" value="TAURINE IMPORT ATP-BINDING PROTEIN-RELATED"/>
    <property type="match status" value="1"/>
</dbReference>
<dbReference type="Gene3D" id="3.40.50.300">
    <property type="entry name" value="P-loop containing nucleotide triphosphate hydrolases"/>
    <property type="match status" value="1"/>
</dbReference>
<dbReference type="Proteomes" id="UP000518605">
    <property type="component" value="Unassembled WGS sequence"/>
</dbReference>
<evidence type="ECO:0000256" key="1">
    <source>
        <dbReference type="ARBA" id="ARBA00022448"/>
    </source>
</evidence>
<evidence type="ECO:0000256" key="3">
    <source>
        <dbReference type="ARBA" id="ARBA00022840"/>
    </source>
</evidence>
<evidence type="ECO:0000259" key="4">
    <source>
        <dbReference type="PROSITE" id="PS50893"/>
    </source>
</evidence>
<dbReference type="InterPro" id="IPR003593">
    <property type="entry name" value="AAA+_ATPase"/>
</dbReference>
<evidence type="ECO:0000256" key="2">
    <source>
        <dbReference type="ARBA" id="ARBA00022741"/>
    </source>
</evidence>
<dbReference type="EMBL" id="JACHXW010000002">
    <property type="protein sequence ID" value="MBB3150731.1"/>
    <property type="molecule type" value="Genomic_DNA"/>
</dbReference>
<protein>
    <submittedName>
        <fullName evidence="5">NitT/TauT family transport system ATP-binding protein</fullName>
    </submittedName>
</protein>
<organism evidence="5 6">
    <name type="scientific">Paenibacillus endophyticus</name>
    <dbReference type="NCBI Taxonomy" id="1294268"/>
    <lineage>
        <taxon>Bacteria</taxon>
        <taxon>Bacillati</taxon>
        <taxon>Bacillota</taxon>
        <taxon>Bacilli</taxon>
        <taxon>Bacillales</taxon>
        <taxon>Paenibacillaceae</taxon>
        <taxon>Paenibacillus</taxon>
    </lineage>
</organism>
<dbReference type="AlphaFoldDB" id="A0A7W5G8K9"/>
<evidence type="ECO:0000313" key="6">
    <source>
        <dbReference type="Proteomes" id="UP000518605"/>
    </source>
</evidence>
<dbReference type="PANTHER" id="PTHR42788:SF13">
    <property type="entry name" value="ALIPHATIC SULFONATES IMPORT ATP-BINDING PROTEIN SSUB"/>
    <property type="match status" value="1"/>
</dbReference>
<dbReference type="PROSITE" id="PS50893">
    <property type="entry name" value="ABC_TRANSPORTER_2"/>
    <property type="match status" value="1"/>
</dbReference>
<name>A0A7W5G8K9_9BACL</name>
<keyword evidence="6" id="KW-1185">Reference proteome</keyword>